<dbReference type="Proteomes" id="UP000789405">
    <property type="component" value="Unassembled WGS sequence"/>
</dbReference>
<evidence type="ECO:0000313" key="3">
    <source>
        <dbReference type="Proteomes" id="UP000789405"/>
    </source>
</evidence>
<proteinExistence type="predicted"/>
<gene>
    <name evidence="2" type="ORF">DERYTH_LOCUS28065</name>
</gene>
<keyword evidence="3" id="KW-1185">Reference proteome</keyword>
<protein>
    <submittedName>
        <fullName evidence="2">378_t:CDS:1</fullName>
    </submittedName>
</protein>
<name>A0A9N9KHW1_9GLOM</name>
<feature type="non-terminal residue" evidence="2">
    <location>
        <position position="1"/>
    </location>
</feature>
<dbReference type="EMBL" id="CAJVPY010067839">
    <property type="protein sequence ID" value="CAG8826353.1"/>
    <property type="molecule type" value="Genomic_DNA"/>
</dbReference>
<organism evidence="2 3">
    <name type="scientific">Dentiscutata erythropus</name>
    <dbReference type="NCBI Taxonomy" id="1348616"/>
    <lineage>
        <taxon>Eukaryota</taxon>
        <taxon>Fungi</taxon>
        <taxon>Fungi incertae sedis</taxon>
        <taxon>Mucoromycota</taxon>
        <taxon>Glomeromycotina</taxon>
        <taxon>Glomeromycetes</taxon>
        <taxon>Diversisporales</taxon>
        <taxon>Gigasporaceae</taxon>
        <taxon>Dentiscutata</taxon>
    </lineage>
</organism>
<comment type="caution">
    <text evidence="2">The sequence shown here is derived from an EMBL/GenBank/DDBJ whole genome shotgun (WGS) entry which is preliminary data.</text>
</comment>
<accession>A0A9N9KHW1</accession>
<evidence type="ECO:0000313" key="2">
    <source>
        <dbReference type="EMBL" id="CAG8826353.1"/>
    </source>
</evidence>
<reference evidence="2" key="1">
    <citation type="submission" date="2021-06" db="EMBL/GenBank/DDBJ databases">
        <authorList>
            <person name="Kallberg Y."/>
            <person name="Tangrot J."/>
            <person name="Rosling A."/>
        </authorList>
    </citation>
    <scope>NUCLEOTIDE SEQUENCE</scope>
    <source>
        <strain evidence="2">MA453B</strain>
    </source>
</reference>
<feature type="region of interest" description="Disordered" evidence="1">
    <location>
        <begin position="48"/>
        <end position="69"/>
    </location>
</feature>
<dbReference type="AlphaFoldDB" id="A0A9N9KHW1"/>
<feature type="region of interest" description="Disordered" evidence="1">
    <location>
        <begin position="1"/>
        <end position="23"/>
    </location>
</feature>
<feature type="non-terminal residue" evidence="2">
    <location>
        <position position="69"/>
    </location>
</feature>
<evidence type="ECO:0000256" key="1">
    <source>
        <dbReference type="SAM" id="MobiDB-lite"/>
    </source>
</evidence>
<sequence length="69" mass="7386">SEKIGDSYMVLQGNNDSTDVNNDSKVDELNAAMMESFYIIPKEQRLTGASGAYSHPSSTLSPGTHFSSG</sequence>
<feature type="compositionally biased region" description="Polar residues" evidence="1">
    <location>
        <begin position="55"/>
        <end position="69"/>
    </location>
</feature>
<feature type="compositionally biased region" description="Polar residues" evidence="1">
    <location>
        <begin position="12"/>
        <end position="21"/>
    </location>
</feature>